<dbReference type="EMBL" id="GU474888">
    <property type="protein sequence ID" value="ADI18415.1"/>
    <property type="molecule type" value="Genomic_DNA"/>
</dbReference>
<proteinExistence type="predicted"/>
<name>E0XVH4_9DELT</name>
<dbReference type="AntiFam" id="ANF00024">
    <property type="entry name" value="Antisense to 23S rRNA"/>
</dbReference>
<evidence type="ECO:0000313" key="1">
    <source>
        <dbReference type="EMBL" id="ADI18415.1"/>
    </source>
</evidence>
<reference evidence="1" key="1">
    <citation type="journal article" date="2011" name="Environ. Microbiol.">
        <title>Time-series analyses of Monterey Bay coastal microbial picoplankton using a 'genome proxy' microarray.</title>
        <authorList>
            <person name="Rich V.I."/>
            <person name="Pham V.D."/>
            <person name="Eppley J."/>
            <person name="Shi Y."/>
            <person name="DeLong E.F."/>
        </authorList>
    </citation>
    <scope>NUCLEOTIDE SEQUENCE</scope>
</reference>
<accession>E0XVH4</accession>
<organism evidence="1">
    <name type="scientific">uncultured delta proteobacterium HF4000_08N17</name>
    <dbReference type="NCBI Taxonomy" id="710836"/>
    <lineage>
        <taxon>Bacteria</taxon>
        <taxon>Deltaproteobacteria</taxon>
        <taxon>environmental samples</taxon>
    </lineage>
</organism>
<protein>
    <submittedName>
        <fullName evidence="1">Uncharacterized protein</fullName>
    </submittedName>
</protein>
<dbReference type="AlphaFoldDB" id="E0XVH4"/>
<sequence length="55" mass="6160">MAHYAKGTRSHVIRRSALLPLLVDAGFQELFHSSVRGSFHLSLTVLVHYRSLGNI</sequence>